<feature type="coiled-coil region" evidence="1">
    <location>
        <begin position="447"/>
        <end position="485"/>
    </location>
</feature>
<evidence type="ECO:0000313" key="3">
    <source>
        <dbReference type="EMBL" id="MFC7235563.1"/>
    </source>
</evidence>
<feature type="coiled-coil region" evidence="1">
    <location>
        <begin position="353"/>
        <end position="409"/>
    </location>
</feature>
<dbReference type="GeneID" id="79267259"/>
<keyword evidence="2" id="KW-0472">Membrane</keyword>
<dbReference type="EMBL" id="JBHTAP010000001">
    <property type="protein sequence ID" value="MFC7235563.1"/>
    <property type="molecule type" value="Genomic_DNA"/>
</dbReference>
<dbReference type="RefSeq" id="WP_276233699.1">
    <property type="nucleotide sequence ID" value="NZ_CP119802.1"/>
</dbReference>
<keyword evidence="2" id="KW-1133">Transmembrane helix</keyword>
<reference evidence="3 4" key="1">
    <citation type="journal article" date="2019" name="Int. J. Syst. Evol. Microbiol.">
        <title>The Global Catalogue of Microorganisms (GCM) 10K type strain sequencing project: providing services to taxonomists for standard genome sequencing and annotation.</title>
        <authorList>
            <consortium name="The Broad Institute Genomics Platform"/>
            <consortium name="The Broad Institute Genome Sequencing Center for Infectious Disease"/>
            <person name="Wu L."/>
            <person name="Ma J."/>
        </authorList>
    </citation>
    <scope>NUCLEOTIDE SEQUENCE [LARGE SCALE GENOMIC DNA]</scope>
    <source>
        <strain evidence="3 4">DT85</strain>
    </source>
</reference>
<evidence type="ECO:0000256" key="1">
    <source>
        <dbReference type="SAM" id="Coils"/>
    </source>
</evidence>
<name>A0ABD5ZQ23_9EURY</name>
<accession>A0ABD5ZQ23</accession>
<protein>
    <submittedName>
        <fullName evidence="3">Uncharacterized protein</fullName>
    </submittedName>
</protein>
<dbReference type="Proteomes" id="UP001596398">
    <property type="component" value="Unassembled WGS sequence"/>
</dbReference>
<keyword evidence="1" id="KW-0175">Coiled coil</keyword>
<dbReference type="AlphaFoldDB" id="A0ABD5ZQ23"/>
<proteinExistence type="predicted"/>
<feature type="transmembrane region" description="Helical" evidence="2">
    <location>
        <begin position="45"/>
        <end position="63"/>
    </location>
</feature>
<gene>
    <name evidence="3" type="ORF">ACFQJ4_09585</name>
</gene>
<evidence type="ECO:0000256" key="2">
    <source>
        <dbReference type="SAM" id="Phobius"/>
    </source>
</evidence>
<keyword evidence="4" id="KW-1185">Reference proteome</keyword>
<organism evidence="3 4">
    <name type="scientific">Halosegnis marinus</name>
    <dbReference type="NCBI Taxonomy" id="3034023"/>
    <lineage>
        <taxon>Archaea</taxon>
        <taxon>Methanobacteriati</taxon>
        <taxon>Methanobacteriota</taxon>
        <taxon>Stenosarchaea group</taxon>
        <taxon>Halobacteria</taxon>
        <taxon>Halobacteriales</taxon>
        <taxon>Natronomonadaceae</taxon>
        <taxon>Halosegnis</taxon>
    </lineage>
</organism>
<comment type="caution">
    <text evidence="3">The sequence shown here is derived from an EMBL/GenBank/DDBJ whole genome shotgun (WGS) entry which is preliminary data.</text>
</comment>
<sequence>MRVTDVLYEADDPVDEERARALAVNEVLREPVSAALDDQRSTRRLGAAAAVAGVVLGIGAIAANVGVAVGAVLIVLGLAAGGGAYLYAQRQTPDVTVKSVDRGYWTGYTIPDEAGVVVYDATDSVETTSFDLERLDDEDAVGAVREELDAMGDFPVVMPHDRNVEAEFTRTLDGIKSEIENANRTTVEAPVVPASGPEAAAVEAFASRADEGTTVAADVEVDADDAEADVAELAELERMAATADGAAELEAVSERSRELVGELSGAHESAVDLLNNHIGTTADAFGLVSYNFYCPDCLTDEIDSLVELSDPEAGEWYCDTCRSHHETEAVVPRHRIKDDLVNPVWDQLWIEKDDERRRIYENIEDQKAELEEREFEQRSEEIRSSTDRIRDLRSRIRDLKTDAKASRGKVDEIGELMVKYDRIQEERKEAFRGEVEESFAEIDRKTDRILEETRNQEQERIDAAQKAAEEKAETMRAEKRRREAEMFMARQEREDRRTMAEMQQRGELHSEEMDMEKRHHRENWMIETRGGTGLIDRIDQFKMGKDRLPLMRATAYEGGDD</sequence>
<keyword evidence="2" id="KW-0812">Transmembrane</keyword>
<evidence type="ECO:0000313" key="4">
    <source>
        <dbReference type="Proteomes" id="UP001596398"/>
    </source>
</evidence>
<feature type="transmembrane region" description="Helical" evidence="2">
    <location>
        <begin position="69"/>
        <end position="88"/>
    </location>
</feature>